<dbReference type="GO" id="GO:0016020">
    <property type="term" value="C:membrane"/>
    <property type="evidence" value="ECO:0007669"/>
    <property type="project" value="UniProtKB-SubCell"/>
</dbReference>
<organism evidence="9 10">
    <name type="scientific">Macaca mulatta</name>
    <name type="common">Rhesus macaque</name>
    <dbReference type="NCBI Taxonomy" id="9544"/>
    <lineage>
        <taxon>Eukaryota</taxon>
        <taxon>Metazoa</taxon>
        <taxon>Chordata</taxon>
        <taxon>Craniata</taxon>
        <taxon>Vertebrata</taxon>
        <taxon>Euteleostomi</taxon>
        <taxon>Mammalia</taxon>
        <taxon>Eutheria</taxon>
        <taxon>Euarchontoglires</taxon>
        <taxon>Primates</taxon>
        <taxon>Haplorrhini</taxon>
        <taxon>Catarrhini</taxon>
        <taxon>Cercopithecidae</taxon>
        <taxon>Cercopithecinae</taxon>
        <taxon>Macaca</taxon>
    </lineage>
</organism>
<gene>
    <name evidence="9 11" type="primary">TMEM181</name>
</gene>
<keyword evidence="3 6" id="KW-1133">Transmembrane helix</keyword>
<dbReference type="GeneTree" id="ENSGT00390000007183"/>
<feature type="transmembrane region" description="Helical" evidence="6">
    <location>
        <begin position="534"/>
        <end position="558"/>
    </location>
</feature>
<evidence type="ECO:0000259" key="8">
    <source>
        <dbReference type="Pfam" id="PF21885"/>
    </source>
</evidence>
<evidence type="ECO:0000256" key="5">
    <source>
        <dbReference type="SAM" id="MobiDB-lite"/>
    </source>
</evidence>
<protein>
    <submittedName>
        <fullName evidence="9">Transmembrane protein 181</fullName>
    </submittedName>
</protein>
<dbReference type="VGNC" id="VGNC:79297">
    <property type="gene designation" value="TMEM181"/>
</dbReference>
<keyword evidence="2 6" id="KW-0812">Transmembrane</keyword>
<evidence type="ECO:0000256" key="4">
    <source>
        <dbReference type="ARBA" id="ARBA00023136"/>
    </source>
</evidence>
<dbReference type="Pfam" id="PF21885">
    <property type="entry name" value="TMEM181_GOLD"/>
    <property type="match status" value="1"/>
</dbReference>
<keyword evidence="4 6" id="KW-0472">Membrane</keyword>
<name>F6QZT7_MACMU</name>
<feature type="compositionally biased region" description="Pro residues" evidence="5">
    <location>
        <begin position="153"/>
        <end position="172"/>
    </location>
</feature>
<feature type="compositionally biased region" description="Low complexity" evidence="5">
    <location>
        <begin position="140"/>
        <end position="152"/>
    </location>
</feature>
<feature type="compositionally biased region" description="Low complexity" evidence="5">
    <location>
        <begin position="206"/>
        <end position="226"/>
    </location>
</feature>
<feature type="transmembrane region" description="Helical" evidence="6">
    <location>
        <begin position="391"/>
        <end position="409"/>
    </location>
</feature>
<evidence type="ECO:0000313" key="10">
    <source>
        <dbReference type="Proteomes" id="UP000006718"/>
    </source>
</evidence>
<dbReference type="Ensembl" id="ENSMMUT00000027330.4">
    <property type="protein sequence ID" value="ENSMMUP00000025565.4"/>
    <property type="gene ID" value="ENSMMUG00000019450.4"/>
</dbReference>
<dbReference type="PANTHER" id="PTHR31918">
    <property type="entry name" value="TRANSMEMBRANE PROTEIN 181"/>
    <property type="match status" value="1"/>
</dbReference>
<dbReference type="PANTHER" id="PTHR31918:SF1">
    <property type="entry name" value="TRANSMEMBRANE PROTEIN 181"/>
    <property type="match status" value="1"/>
</dbReference>
<dbReference type="InParanoid" id="F6QZT7"/>
<dbReference type="AlphaFoldDB" id="F6QZT7"/>
<accession>F6QZT7</accession>
<reference evidence="9" key="2">
    <citation type="submission" date="2019-01" db="EMBL/GenBank/DDBJ databases">
        <authorList>
            <person name="Graves T."/>
            <person name="Eichler E.E."/>
            <person name="Wilson R.K."/>
        </authorList>
    </citation>
    <scope>NUCLEOTIDE SEQUENCE [LARGE SCALE GENOMIC DNA]</scope>
    <source>
        <strain evidence="9">17573</strain>
    </source>
</reference>
<evidence type="ECO:0000256" key="3">
    <source>
        <dbReference type="ARBA" id="ARBA00022989"/>
    </source>
</evidence>
<dbReference type="InterPro" id="IPR040416">
    <property type="entry name" value="TMEM181"/>
</dbReference>
<evidence type="ECO:0000259" key="7">
    <source>
        <dbReference type="Pfam" id="PF06664"/>
    </source>
</evidence>
<proteinExistence type="predicted"/>
<sequence>MVLVHVGRGTSLGHASLKNIYYDYNPKWSPRSQKAPPGAVRGAERGNRLQPLTFPAGKGSQSGPQGPFSFVLPPPVCSLPSPATGEGGTEIFVLSGRRPCVALPPPPSASPGAAADGRGGGWARPPPPLRPPPRGGGRTGSSRARGGALSAPGPLPARPLPTSPAPAPPPRSRPARRQPDPRCLEERGGAGGDTKGGAAGPGPGGCATWTPSTLPLSPRSAASSSTCADGCGRRTASSRRTSRPSRMTATTGPKVIQTSAANFSLNNSKKLKPIQILSNPLSTYNQQLWLTCVVELDQSKETSIKTSFPMTVKVDGVAQDGTTMYIHNKVHNRTRTLTCAGKCAEIIVAHLGYLNYTQYTVIVGFEHLKLPIKGMNFTWKTYNPAFSQLEIWFRFFFVVLTFIVTCLFAHSLRKFSMRDWGIEQKWMSVLLPLLLLYNDPFFPLSFLVNSWLPGMLDDLFQSMFLCALLLFWLCVYHGIRVQGERKCLTFYLPKFFIVGLLWLASVTLGIWQTVNELHDPMYQYRVDTGNFQGMKVFFMVVAAVYVLYLLFLIVRACSELRHMPYVDLRLKFLTALTFVVLVISIVILYLRFGAQVLQDNFVAELSTHYQNYILLTGGPWLQEACLALQRLVAQICPFEEETSQLPTPCSPEASSLLRGISVGPAAAQGQGSLSFLCTQEA</sequence>
<evidence type="ECO:0000313" key="9">
    <source>
        <dbReference type="Ensembl" id="ENSMMUP00000025565.4"/>
    </source>
</evidence>
<feature type="compositionally biased region" description="Gly residues" evidence="5">
    <location>
        <begin position="189"/>
        <end position="205"/>
    </location>
</feature>
<dbReference type="InterPro" id="IPR054077">
    <property type="entry name" value="TMEM181_GOLD"/>
</dbReference>
<evidence type="ECO:0000256" key="6">
    <source>
        <dbReference type="SAM" id="Phobius"/>
    </source>
</evidence>
<feature type="region of interest" description="Disordered" evidence="5">
    <location>
        <begin position="103"/>
        <end position="255"/>
    </location>
</feature>
<reference evidence="9" key="3">
    <citation type="submission" date="2025-08" db="UniProtKB">
        <authorList>
            <consortium name="Ensembl"/>
        </authorList>
    </citation>
    <scope>IDENTIFICATION</scope>
    <source>
        <strain evidence="9">17573</strain>
    </source>
</reference>
<evidence type="ECO:0000313" key="11">
    <source>
        <dbReference type="VGNC" id="VGNC:79297"/>
    </source>
</evidence>
<feature type="transmembrane region" description="Helical" evidence="6">
    <location>
        <begin position="460"/>
        <end position="479"/>
    </location>
</feature>
<reference evidence="10" key="1">
    <citation type="journal article" date="2007" name="Science">
        <title>Evolutionary and biomedical insights from the rhesus macaque genome.</title>
        <authorList>
            <person name="Gibbs R.A."/>
            <person name="Rogers J."/>
            <person name="Katze M.G."/>
            <person name="Bumgarner R."/>
            <person name="Weinstock G.M."/>
            <person name="Mardis E.R."/>
            <person name="Remington K.A."/>
            <person name="Strausberg R.L."/>
            <person name="Venter J.C."/>
            <person name="Wilson R.K."/>
            <person name="Batzer M.A."/>
            <person name="Bustamante C.D."/>
            <person name="Eichler E.E."/>
            <person name="Hahn M.W."/>
            <person name="Hardison R.C."/>
            <person name="Makova K.D."/>
            <person name="Miller W."/>
            <person name="Milosavljevic A."/>
            <person name="Palermo R.E."/>
            <person name="Siepel A."/>
            <person name="Sikela J.M."/>
            <person name="Attaway T."/>
            <person name="Bell S."/>
            <person name="Bernard K.E."/>
            <person name="Buhay C.J."/>
            <person name="Chandrabose M.N."/>
            <person name="Dao M."/>
            <person name="Davis C."/>
            <person name="Delehaunty K.D."/>
            <person name="Ding Y."/>
            <person name="Dinh H.H."/>
            <person name="Dugan-Rocha S."/>
            <person name="Fulton L.A."/>
            <person name="Gabisi R.A."/>
            <person name="Garner T.T."/>
            <person name="Godfrey J."/>
            <person name="Hawes A.C."/>
            <person name="Hernandez J."/>
            <person name="Hines S."/>
            <person name="Holder M."/>
            <person name="Hume J."/>
            <person name="Jhangiani S.N."/>
            <person name="Joshi V."/>
            <person name="Khan Z.M."/>
            <person name="Kirkness E.F."/>
            <person name="Cree A."/>
            <person name="Fowler R.G."/>
            <person name="Lee S."/>
            <person name="Lewis L.R."/>
            <person name="Li Z."/>
            <person name="Liu Y.-S."/>
            <person name="Moore S.M."/>
            <person name="Muzny D."/>
            <person name="Nazareth L.V."/>
            <person name="Ngo D.N."/>
            <person name="Okwuonu G.O."/>
            <person name="Pai G."/>
            <person name="Parker D."/>
            <person name="Paul H.A."/>
            <person name="Pfannkoch C."/>
            <person name="Pohl C.S."/>
            <person name="Rogers Y.-H.C."/>
            <person name="Ruiz S.J."/>
            <person name="Sabo A."/>
            <person name="Santibanez J."/>
            <person name="Schneider B.W."/>
            <person name="Smith S.M."/>
            <person name="Sodergren E."/>
            <person name="Svatek A.F."/>
            <person name="Utterback T.R."/>
            <person name="Vattathil S."/>
            <person name="Warren W."/>
            <person name="White C.S."/>
            <person name="Chinwalla A.T."/>
            <person name="Feng Y."/>
            <person name="Halpern A.L."/>
            <person name="Hillier L.W."/>
            <person name="Huang X."/>
            <person name="Minx P."/>
            <person name="Nelson J.O."/>
            <person name="Pepin K.H."/>
            <person name="Qin X."/>
            <person name="Sutton G.G."/>
            <person name="Venter E."/>
            <person name="Walenz B.P."/>
            <person name="Wallis J.W."/>
            <person name="Worley K.C."/>
            <person name="Yang S.-P."/>
            <person name="Jones S.M."/>
            <person name="Marra M.A."/>
            <person name="Rocchi M."/>
            <person name="Schein J.E."/>
            <person name="Baertsch R."/>
            <person name="Clarke L."/>
            <person name="Csuros M."/>
            <person name="Glasscock J."/>
            <person name="Harris R.A."/>
            <person name="Havlak P."/>
            <person name="Jackson A.R."/>
            <person name="Jiang H."/>
            <person name="Liu Y."/>
            <person name="Messina D.N."/>
            <person name="Shen Y."/>
            <person name="Song H.X.-Z."/>
            <person name="Wylie T."/>
            <person name="Zhang L."/>
            <person name="Birney E."/>
            <person name="Han K."/>
            <person name="Konkel M.K."/>
            <person name="Lee J."/>
            <person name="Smit A.F.A."/>
            <person name="Ullmer B."/>
            <person name="Wang H."/>
            <person name="Xing J."/>
            <person name="Burhans R."/>
            <person name="Cheng Z."/>
            <person name="Karro J.E."/>
            <person name="Ma J."/>
            <person name="Raney B."/>
            <person name="She X."/>
            <person name="Cox M.J."/>
            <person name="Demuth J.P."/>
            <person name="Dumas L.J."/>
            <person name="Han S.-G."/>
            <person name="Hopkins J."/>
            <person name="Karimpour-Fard A."/>
            <person name="Kim Y.H."/>
            <person name="Pollack J.R."/>
            <person name="Vinar T."/>
            <person name="Addo-Quaye C."/>
            <person name="Degenhardt J."/>
            <person name="Denby A."/>
            <person name="Hubisz M.J."/>
            <person name="Indap A."/>
            <person name="Kosiol C."/>
            <person name="Lahn B.T."/>
            <person name="Lawson H.A."/>
            <person name="Marklein A."/>
            <person name="Nielsen R."/>
            <person name="Vallender E.J."/>
            <person name="Clark A.G."/>
            <person name="Ferguson B."/>
            <person name="Hernandez R.D."/>
            <person name="Hirani K."/>
            <person name="Kehrer-Sawatzki H."/>
            <person name="Kolb J."/>
            <person name="Patil S."/>
            <person name="Pu L.-L."/>
            <person name="Ren Y."/>
            <person name="Smith D.G."/>
            <person name="Wheeler D.A."/>
            <person name="Schenck I."/>
            <person name="Ball E.V."/>
            <person name="Chen R."/>
            <person name="Cooper D.N."/>
            <person name="Giardine B."/>
            <person name="Hsu F."/>
            <person name="Kent W.J."/>
            <person name="Lesk A."/>
            <person name="Nelson D.L."/>
            <person name="O'brien W.E."/>
            <person name="Pruefer K."/>
            <person name="Stenson P.D."/>
            <person name="Wallace J.C."/>
            <person name="Ke H."/>
            <person name="Liu X.-M."/>
            <person name="Wang P."/>
            <person name="Xiang A.P."/>
            <person name="Yang F."/>
            <person name="Barber G.P."/>
            <person name="Haussler D."/>
            <person name="Karolchik D."/>
            <person name="Kern A.D."/>
            <person name="Kuhn R.M."/>
            <person name="Smith K.E."/>
            <person name="Zwieg A.S."/>
        </authorList>
    </citation>
    <scope>NUCLEOTIDE SEQUENCE [LARGE SCALE GENOMIC DNA]</scope>
    <source>
        <strain evidence="10">17573</strain>
    </source>
</reference>
<feature type="compositionally biased region" description="Basic and acidic residues" evidence="5">
    <location>
        <begin position="177"/>
        <end position="188"/>
    </location>
</feature>
<feature type="transmembrane region" description="Helical" evidence="6">
    <location>
        <begin position="491"/>
        <end position="514"/>
    </location>
</feature>
<feature type="domain" description="TMEM181 GOLD" evidence="8">
    <location>
        <begin position="272"/>
        <end position="382"/>
    </location>
</feature>
<dbReference type="VEuPathDB" id="HostDB:ENSMMUG00000019450"/>
<evidence type="ECO:0000256" key="2">
    <source>
        <dbReference type="ARBA" id="ARBA00022692"/>
    </source>
</evidence>
<dbReference type="GO" id="GO:0015643">
    <property type="term" value="F:toxic substance binding"/>
    <property type="evidence" value="ECO:0000318"/>
    <property type="project" value="GO_Central"/>
</dbReference>
<dbReference type="Pfam" id="PF06664">
    <property type="entry name" value="WLS-like_TM"/>
    <property type="match status" value="1"/>
</dbReference>
<reference evidence="9" key="4">
    <citation type="submission" date="2025-09" db="UniProtKB">
        <authorList>
            <consortium name="Ensembl"/>
        </authorList>
    </citation>
    <scope>IDENTIFICATION</scope>
    <source>
        <strain evidence="9">17573</strain>
    </source>
</reference>
<dbReference type="Bgee" id="ENSMMUG00000019450">
    <property type="expression patterns" value="Expressed in dorsolateral prefrontal cortex and 19 other cell types or tissues"/>
</dbReference>
<comment type="subcellular location">
    <subcellularLocation>
        <location evidence="1">Membrane</location>
        <topology evidence="1">Multi-pass membrane protein</topology>
    </subcellularLocation>
</comment>
<feature type="transmembrane region" description="Helical" evidence="6">
    <location>
        <begin position="429"/>
        <end position="448"/>
    </location>
</feature>
<keyword evidence="10" id="KW-1185">Reference proteome</keyword>
<feature type="region of interest" description="Disordered" evidence="5">
    <location>
        <begin position="30"/>
        <end position="69"/>
    </location>
</feature>
<dbReference type="FunCoup" id="F6QZT7">
    <property type="interactions" value="383"/>
</dbReference>
<dbReference type="STRING" id="9544.ENSMMUP00000025565"/>
<dbReference type="Proteomes" id="UP000006718">
    <property type="component" value="Chromosome 4"/>
</dbReference>
<dbReference type="ExpressionAtlas" id="F6QZT7">
    <property type="expression patterns" value="baseline and differential"/>
</dbReference>
<feature type="compositionally biased region" description="Pro residues" evidence="5">
    <location>
        <begin position="124"/>
        <end position="134"/>
    </location>
</feature>
<dbReference type="InterPro" id="IPR047843">
    <property type="entry name" value="WLS-like_TM"/>
</dbReference>
<feature type="domain" description="Wntless-like transmembrane" evidence="7">
    <location>
        <begin position="383"/>
        <end position="612"/>
    </location>
</feature>
<evidence type="ECO:0000256" key="1">
    <source>
        <dbReference type="ARBA" id="ARBA00004141"/>
    </source>
</evidence>
<feature type="transmembrane region" description="Helical" evidence="6">
    <location>
        <begin position="570"/>
        <end position="590"/>
    </location>
</feature>